<dbReference type="Pfam" id="PF01261">
    <property type="entry name" value="AP_endonuc_2"/>
    <property type="match status" value="1"/>
</dbReference>
<comment type="caution">
    <text evidence="3">The sequence shown here is derived from an EMBL/GenBank/DDBJ whole genome shotgun (WGS) entry which is preliminary data.</text>
</comment>
<feature type="non-terminal residue" evidence="3">
    <location>
        <position position="219"/>
    </location>
</feature>
<gene>
    <name evidence="3" type="ORF">S12H4_26830</name>
</gene>
<dbReference type="InterPro" id="IPR050417">
    <property type="entry name" value="Sugar_Epim/Isomerase"/>
</dbReference>
<dbReference type="PANTHER" id="PTHR43489:SF7">
    <property type="entry name" value="3-DEHYDRO-D-GULOSIDE 4-EPIMERASE-RELATED"/>
    <property type="match status" value="1"/>
</dbReference>
<dbReference type="InterPro" id="IPR013022">
    <property type="entry name" value="Xyl_isomerase-like_TIM-brl"/>
</dbReference>
<evidence type="ECO:0000259" key="2">
    <source>
        <dbReference type="Pfam" id="PF01261"/>
    </source>
</evidence>
<dbReference type="InterPro" id="IPR036237">
    <property type="entry name" value="Xyl_isomerase-like_sf"/>
</dbReference>
<evidence type="ECO:0000256" key="1">
    <source>
        <dbReference type="ARBA" id="ARBA00023235"/>
    </source>
</evidence>
<dbReference type="AlphaFoldDB" id="X1TMW8"/>
<dbReference type="SUPFAM" id="SSF51658">
    <property type="entry name" value="Xylose isomerase-like"/>
    <property type="match status" value="1"/>
</dbReference>
<name>X1TMW8_9ZZZZ</name>
<dbReference type="EMBL" id="BARW01015263">
    <property type="protein sequence ID" value="GAI92711.1"/>
    <property type="molecule type" value="Genomic_DNA"/>
</dbReference>
<protein>
    <recommendedName>
        <fullName evidence="2">Xylose isomerase-like TIM barrel domain-containing protein</fullName>
    </recommendedName>
</protein>
<organism evidence="3">
    <name type="scientific">marine sediment metagenome</name>
    <dbReference type="NCBI Taxonomy" id="412755"/>
    <lineage>
        <taxon>unclassified sequences</taxon>
        <taxon>metagenomes</taxon>
        <taxon>ecological metagenomes</taxon>
    </lineage>
</organism>
<dbReference type="PANTHER" id="PTHR43489">
    <property type="entry name" value="ISOMERASE"/>
    <property type="match status" value="1"/>
</dbReference>
<sequence>MELQNYEKKDLNIRKKYLSLKKINKNKKLKFSWSNWGFGLEPIELSLKRLKKYNVNYIELHGNLYGSNIGYKTKELKKLLYDYDIKVSGICGMVSKESELSSNSPFVRQRCIDYFKRNIEFCRELRGEYILFSPGAIGRPEKYDDFEFERAVDTLRILGDTFIKENVKGAIEPVRTDEVSICHTFKDALKMIKAINSNGIKYIAGDIYHMYHEEKHIGE</sequence>
<proteinExistence type="predicted"/>
<accession>X1TMW8</accession>
<feature type="domain" description="Xylose isomerase-like TIM barrel" evidence="2">
    <location>
        <begin position="48"/>
        <end position="213"/>
    </location>
</feature>
<dbReference type="GO" id="GO:0016853">
    <property type="term" value="F:isomerase activity"/>
    <property type="evidence" value="ECO:0007669"/>
    <property type="project" value="UniProtKB-KW"/>
</dbReference>
<keyword evidence="1" id="KW-0413">Isomerase</keyword>
<dbReference type="Gene3D" id="3.20.20.150">
    <property type="entry name" value="Divalent-metal-dependent TIM barrel enzymes"/>
    <property type="match status" value="1"/>
</dbReference>
<reference evidence="3" key="1">
    <citation type="journal article" date="2014" name="Front. Microbiol.">
        <title>High frequency of phylogenetically diverse reductive dehalogenase-homologous genes in deep subseafloor sedimentary metagenomes.</title>
        <authorList>
            <person name="Kawai M."/>
            <person name="Futagami T."/>
            <person name="Toyoda A."/>
            <person name="Takaki Y."/>
            <person name="Nishi S."/>
            <person name="Hori S."/>
            <person name="Arai W."/>
            <person name="Tsubouchi T."/>
            <person name="Morono Y."/>
            <person name="Uchiyama I."/>
            <person name="Ito T."/>
            <person name="Fujiyama A."/>
            <person name="Inagaki F."/>
            <person name="Takami H."/>
        </authorList>
    </citation>
    <scope>NUCLEOTIDE SEQUENCE</scope>
    <source>
        <strain evidence="3">Expedition CK06-06</strain>
    </source>
</reference>
<evidence type="ECO:0000313" key="3">
    <source>
        <dbReference type="EMBL" id="GAI92711.1"/>
    </source>
</evidence>